<keyword evidence="2" id="KW-1185">Reference proteome</keyword>
<evidence type="ECO:0000313" key="2">
    <source>
        <dbReference type="Proteomes" id="UP000054721"/>
    </source>
</evidence>
<dbReference type="AlphaFoldDB" id="A0A0V1LK07"/>
<proteinExistence type="predicted"/>
<reference evidence="1 2" key="1">
    <citation type="submission" date="2015-05" db="EMBL/GenBank/DDBJ databases">
        <title>Evolution of Trichinella species and genotypes.</title>
        <authorList>
            <person name="Korhonen P.K."/>
            <person name="Edoardo P."/>
            <person name="Giuseppe L.R."/>
            <person name="Gasser R.B."/>
        </authorList>
    </citation>
    <scope>NUCLEOTIDE SEQUENCE [LARGE SCALE GENOMIC DNA]</scope>
    <source>
        <strain evidence="1">ISS10</strain>
    </source>
</reference>
<gene>
    <name evidence="1" type="ORF">T02_12252</name>
</gene>
<organism evidence="1 2">
    <name type="scientific">Trichinella nativa</name>
    <dbReference type="NCBI Taxonomy" id="6335"/>
    <lineage>
        <taxon>Eukaryota</taxon>
        <taxon>Metazoa</taxon>
        <taxon>Ecdysozoa</taxon>
        <taxon>Nematoda</taxon>
        <taxon>Enoplea</taxon>
        <taxon>Dorylaimia</taxon>
        <taxon>Trichinellida</taxon>
        <taxon>Trichinellidae</taxon>
        <taxon>Trichinella</taxon>
    </lineage>
</organism>
<evidence type="ECO:0000313" key="1">
    <source>
        <dbReference type="EMBL" id="KRZ59840.1"/>
    </source>
</evidence>
<sequence length="188" mass="20980">MVYEGVVDGVSILMMRWKRGKQVTDREKAGICGRVFGVRIGGGVHNSRWWTYIEQVYSPEVMLEGCGERMPLLGSSGSTVSDQQSGDTSINALWGEWSARIQQLGSDGQGEGRLAVQFTSLTMCQRGLGGDSTLIKRWKYCEQAGEREKAGTDGRVFDGRIGVGVHKSQYVLERNEQGFHYDYTVEIW</sequence>
<dbReference type="EMBL" id="JYDW01000036">
    <property type="protein sequence ID" value="KRZ59840.1"/>
    <property type="molecule type" value="Genomic_DNA"/>
</dbReference>
<dbReference type="Proteomes" id="UP000054721">
    <property type="component" value="Unassembled WGS sequence"/>
</dbReference>
<accession>A0A0V1LK07</accession>
<protein>
    <submittedName>
        <fullName evidence="1">Uncharacterized protein</fullName>
    </submittedName>
</protein>
<name>A0A0V1LK07_9BILA</name>
<comment type="caution">
    <text evidence="1">The sequence shown here is derived from an EMBL/GenBank/DDBJ whole genome shotgun (WGS) entry which is preliminary data.</text>
</comment>